<gene>
    <name evidence="2" type="ORF">QVN81_11285</name>
    <name evidence="3" type="ORF">QVN84_11425</name>
</gene>
<reference evidence="3" key="1">
    <citation type="submission" date="2023-06" db="EMBL/GenBank/DDBJ databases">
        <authorList>
            <person name="Zeman M."/>
            <person name="Kubasova T."/>
            <person name="Jahodarova E."/>
            <person name="Nykrynova M."/>
            <person name="Rychlik I."/>
        </authorList>
    </citation>
    <scope>NUCLEOTIDE SEQUENCE</scope>
    <source>
        <strain evidence="3">ET15</strain>
        <strain evidence="2">ET37</strain>
    </source>
</reference>
<dbReference type="EMBL" id="JAUEIE010000014">
    <property type="protein sequence ID" value="MDN0023594.1"/>
    <property type="molecule type" value="Genomic_DNA"/>
</dbReference>
<dbReference type="Proteomes" id="UP001167831">
    <property type="component" value="Unassembled WGS sequence"/>
</dbReference>
<dbReference type="Proteomes" id="UP001168478">
    <property type="component" value="Unassembled WGS sequence"/>
</dbReference>
<name>A0AAW7JQ13_9BACT</name>
<dbReference type="Pfam" id="PF18962">
    <property type="entry name" value="Por_Secre_tail"/>
    <property type="match status" value="1"/>
</dbReference>
<organism evidence="3 5">
    <name type="scientific">Leyella lascolaii</name>
    <dbReference type="NCBI Taxonomy" id="1776379"/>
    <lineage>
        <taxon>Bacteria</taxon>
        <taxon>Pseudomonadati</taxon>
        <taxon>Bacteroidota</taxon>
        <taxon>Bacteroidia</taxon>
        <taxon>Bacteroidales</taxon>
        <taxon>Prevotellaceae</taxon>
        <taxon>Leyella</taxon>
    </lineage>
</organism>
<dbReference type="InterPro" id="IPR026444">
    <property type="entry name" value="Secre_tail"/>
</dbReference>
<dbReference type="EMBL" id="JAUEIF010000012">
    <property type="protein sequence ID" value="MDN0026121.1"/>
    <property type="molecule type" value="Genomic_DNA"/>
</dbReference>
<evidence type="ECO:0000313" key="2">
    <source>
        <dbReference type="EMBL" id="MDN0023594.1"/>
    </source>
</evidence>
<evidence type="ECO:0000259" key="1">
    <source>
        <dbReference type="Pfam" id="PF18962"/>
    </source>
</evidence>
<accession>A0AAW7JQ13</accession>
<feature type="domain" description="Secretion system C-terminal sorting" evidence="1">
    <location>
        <begin position="17"/>
        <end position="79"/>
    </location>
</feature>
<evidence type="ECO:0000313" key="4">
    <source>
        <dbReference type="Proteomes" id="UP001167831"/>
    </source>
</evidence>
<protein>
    <submittedName>
        <fullName evidence="3">T9SS type A sorting domain-containing protein</fullName>
    </submittedName>
</protein>
<evidence type="ECO:0000313" key="5">
    <source>
        <dbReference type="Proteomes" id="UP001168478"/>
    </source>
</evidence>
<sequence length="81" mass="8882">MSADGDKTISVDPRRVHDKFTITENSGDKFKWQLVTVHGEKMKSGKGHGSVDVDVTDVPDGLYIVNVKSKSGSSSEKIIKY</sequence>
<evidence type="ECO:0000313" key="3">
    <source>
        <dbReference type="EMBL" id="MDN0026121.1"/>
    </source>
</evidence>
<reference evidence="3" key="2">
    <citation type="submission" date="2023-08" db="EMBL/GenBank/DDBJ databases">
        <title>Identification and characterization of horizontal gene transfer across gut microbiota members of farm animals based on homology search.</title>
        <authorList>
            <person name="Schwarzerova J."/>
            <person name="Nykrynova M."/>
            <person name="Jureckova K."/>
            <person name="Cejkova D."/>
            <person name="Rychlik I."/>
        </authorList>
    </citation>
    <scope>NUCLEOTIDE SEQUENCE</scope>
    <source>
        <strain evidence="3">ET15</strain>
        <strain evidence="2">ET37</strain>
    </source>
</reference>
<proteinExistence type="predicted"/>
<keyword evidence="4" id="KW-1185">Reference proteome</keyword>
<dbReference type="AlphaFoldDB" id="A0AAW7JQ13"/>
<dbReference type="NCBIfam" id="TIGR04183">
    <property type="entry name" value="Por_Secre_tail"/>
    <property type="match status" value="1"/>
</dbReference>
<comment type="caution">
    <text evidence="3">The sequence shown here is derived from an EMBL/GenBank/DDBJ whole genome shotgun (WGS) entry which is preliminary data.</text>
</comment>